<evidence type="ECO:0000313" key="3">
    <source>
        <dbReference type="Proteomes" id="UP001500631"/>
    </source>
</evidence>
<accession>A0ABP9MTY3</accession>
<gene>
    <name evidence="2" type="ORF">GCM10023338_18370</name>
</gene>
<keyword evidence="3" id="KW-1185">Reference proteome</keyword>
<dbReference type="CDD" id="cd11378">
    <property type="entry name" value="DUF296"/>
    <property type="match status" value="1"/>
</dbReference>
<comment type="caution">
    <text evidence="2">The sequence shown here is derived from an EMBL/GenBank/DDBJ whole genome shotgun (WGS) entry which is preliminary data.</text>
</comment>
<name>A0ABP9MTY3_9GAMM</name>
<reference evidence="3" key="1">
    <citation type="journal article" date="2019" name="Int. J. Syst. Evol. Microbiol.">
        <title>The Global Catalogue of Microorganisms (GCM) 10K type strain sequencing project: providing services to taxonomists for standard genome sequencing and annotation.</title>
        <authorList>
            <consortium name="The Broad Institute Genomics Platform"/>
            <consortium name="The Broad Institute Genome Sequencing Center for Infectious Disease"/>
            <person name="Wu L."/>
            <person name="Ma J."/>
        </authorList>
    </citation>
    <scope>NUCLEOTIDE SEQUENCE [LARGE SCALE GENOMIC DNA]</scope>
    <source>
        <strain evidence="3">JCM 18424</strain>
    </source>
</reference>
<dbReference type="PROSITE" id="PS51742">
    <property type="entry name" value="PPC"/>
    <property type="match status" value="1"/>
</dbReference>
<dbReference type="Pfam" id="PF03479">
    <property type="entry name" value="PCC"/>
    <property type="match status" value="1"/>
</dbReference>
<dbReference type="PANTHER" id="PTHR34988">
    <property type="entry name" value="PROTEIN, PUTATIVE-RELATED"/>
    <property type="match status" value="1"/>
</dbReference>
<protein>
    <submittedName>
        <fullName evidence="2">DNA-binding protein</fullName>
    </submittedName>
</protein>
<sequence length="142" mass="15478">MNPNLPLSLHDAKFCTIRLKPGDDLLHEIRILATTHNIKAGFIASSVGSLSQFGLRYAGKPDATIQQGCYEIVSLIGTIETTGEHIHLSVSDENGAMLGGHVMEGCIVRTTLEIVIGILESCQYSREYCDLSGYEELVIKTI</sequence>
<feature type="domain" description="PPC" evidence="1">
    <location>
        <begin position="9"/>
        <end position="140"/>
    </location>
</feature>
<dbReference type="Proteomes" id="UP001500631">
    <property type="component" value="Unassembled WGS sequence"/>
</dbReference>
<evidence type="ECO:0000313" key="2">
    <source>
        <dbReference type="EMBL" id="GAA5101843.1"/>
    </source>
</evidence>
<evidence type="ECO:0000259" key="1">
    <source>
        <dbReference type="PROSITE" id="PS51742"/>
    </source>
</evidence>
<dbReference type="InterPro" id="IPR005175">
    <property type="entry name" value="PPC_dom"/>
</dbReference>
<dbReference type="SUPFAM" id="SSF117856">
    <property type="entry name" value="AF0104/ALDC/Ptd012-like"/>
    <property type="match status" value="1"/>
</dbReference>
<dbReference type="Gene3D" id="3.30.1330.80">
    <property type="entry name" value="Hypothetical protein, similar to alpha- acetolactate decarboxylase, domain 2"/>
    <property type="match status" value="1"/>
</dbReference>
<keyword evidence="2" id="KW-0238">DNA-binding</keyword>
<dbReference type="EMBL" id="BAABKE010000006">
    <property type="protein sequence ID" value="GAA5101843.1"/>
    <property type="molecule type" value="Genomic_DNA"/>
</dbReference>
<dbReference type="PANTHER" id="PTHR34988:SF1">
    <property type="entry name" value="DNA-BINDING PROTEIN"/>
    <property type="match status" value="1"/>
</dbReference>
<dbReference type="RefSeq" id="WP_077926287.1">
    <property type="nucleotide sequence ID" value="NZ_BAABKE010000006.1"/>
</dbReference>
<dbReference type="GO" id="GO:0003677">
    <property type="term" value="F:DNA binding"/>
    <property type="evidence" value="ECO:0007669"/>
    <property type="project" value="UniProtKB-KW"/>
</dbReference>
<proteinExistence type="predicted"/>
<organism evidence="2 3">
    <name type="scientific">Wohlfahrtiimonas larvae</name>
    <dbReference type="NCBI Taxonomy" id="1157986"/>
    <lineage>
        <taxon>Bacteria</taxon>
        <taxon>Pseudomonadati</taxon>
        <taxon>Pseudomonadota</taxon>
        <taxon>Gammaproteobacteria</taxon>
        <taxon>Cardiobacteriales</taxon>
        <taxon>Ignatzschineriaceae</taxon>
        <taxon>Wohlfahrtiimonas</taxon>
    </lineage>
</organism>